<dbReference type="Proteomes" id="UP000309215">
    <property type="component" value="Unassembled WGS sequence"/>
</dbReference>
<comment type="caution">
    <text evidence="3">The sequence shown here is derived from an EMBL/GenBank/DDBJ whole genome shotgun (WGS) entry which is preliminary data.</text>
</comment>
<evidence type="ECO:0000256" key="1">
    <source>
        <dbReference type="SAM" id="MobiDB-lite"/>
    </source>
</evidence>
<dbReference type="PROSITE" id="PS50234">
    <property type="entry name" value="VWFA"/>
    <property type="match status" value="1"/>
</dbReference>
<dbReference type="Pfam" id="PF00092">
    <property type="entry name" value="VWA"/>
    <property type="match status" value="1"/>
</dbReference>
<dbReference type="PROSITE" id="PS51257">
    <property type="entry name" value="PROKAR_LIPOPROTEIN"/>
    <property type="match status" value="1"/>
</dbReference>
<keyword evidence="4" id="KW-1185">Reference proteome</keyword>
<dbReference type="RefSeq" id="WP_136928198.1">
    <property type="nucleotide sequence ID" value="NZ_SSMQ01000005.1"/>
</dbReference>
<dbReference type="AlphaFoldDB" id="A0A4U1JH67"/>
<dbReference type="EMBL" id="SSMQ01000005">
    <property type="protein sequence ID" value="TKD11924.1"/>
    <property type="molecule type" value="Genomic_DNA"/>
</dbReference>
<gene>
    <name evidence="3" type="ORF">E8A74_07305</name>
</gene>
<dbReference type="OrthoDB" id="9781333at2"/>
<dbReference type="InterPro" id="IPR036465">
    <property type="entry name" value="vWFA_dom_sf"/>
</dbReference>
<dbReference type="PANTHER" id="PTHR10579">
    <property type="entry name" value="CALCIUM-ACTIVATED CHLORIDE CHANNEL REGULATOR"/>
    <property type="match status" value="1"/>
</dbReference>
<name>A0A4U1JH67_9BACT</name>
<organism evidence="3 4">
    <name type="scientific">Polyangium fumosum</name>
    <dbReference type="NCBI Taxonomy" id="889272"/>
    <lineage>
        <taxon>Bacteria</taxon>
        <taxon>Pseudomonadati</taxon>
        <taxon>Myxococcota</taxon>
        <taxon>Polyangia</taxon>
        <taxon>Polyangiales</taxon>
        <taxon>Polyangiaceae</taxon>
        <taxon>Polyangium</taxon>
    </lineage>
</organism>
<evidence type="ECO:0000313" key="3">
    <source>
        <dbReference type="EMBL" id="TKD11924.1"/>
    </source>
</evidence>
<reference evidence="3 4" key="1">
    <citation type="submission" date="2019-04" db="EMBL/GenBank/DDBJ databases">
        <authorList>
            <person name="Li Y."/>
            <person name="Wang J."/>
        </authorList>
    </citation>
    <scope>NUCLEOTIDE SEQUENCE [LARGE SCALE GENOMIC DNA]</scope>
    <source>
        <strain evidence="3 4">DSM 14668</strain>
    </source>
</reference>
<dbReference type="Gene3D" id="3.40.50.410">
    <property type="entry name" value="von Willebrand factor, type A domain"/>
    <property type="match status" value="1"/>
</dbReference>
<dbReference type="PANTHER" id="PTHR10579:SF43">
    <property type="entry name" value="ZINC FINGER (C3HC4-TYPE RING FINGER) FAMILY PROTEIN"/>
    <property type="match status" value="1"/>
</dbReference>
<feature type="region of interest" description="Disordered" evidence="1">
    <location>
        <begin position="421"/>
        <end position="477"/>
    </location>
</feature>
<accession>A0A4U1JH67</accession>
<dbReference type="SUPFAM" id="SSF53300">
    <property type="entry name" value="vWA-like"/>
    <property type="match status" value="1"/>
</dbReference>
<dbReference type="InterPro" id="IPR051266">
    <property type="entry name" value="CLCR"/>
</dbReference>
<feature type="domain" description="VWFA" evidence="2">
    <location>
        <begin position="78"/>
        <end position="248"/>
    </location>
</feature>
<protein>
    <submittedName>
        <fullName evidence="3">VWA domain-containing protein</fullName>
    </submittedName>
</protein>
<dbReference type="SMART" id="SM00327">
    <property type="entry name" value="VWA"/>
    <property type="match status" value="1"/>
</dbReference>
<proteinExistence type="predicted"/>
<dbReference type="InterPro" id="IPR002035">
    <property type="entry name" value="VWF_A"/>
</dbReference>
<sequence length="477" mass="50537">MRDLAFRTSIPLLLVAAVLFILGCGPAASPTGARDPNAVRVEALLGSPMLLANGDSTVYAVLRISTAARPARERGPVNVALAIDTSGSMEGEAIVAARRASLQVIDALKDGDRLAVIVFHSKAEVLVPSTELDAEVREDARKRIAAMEARGTTEMADGLQTALDQVLANYNPNGVNRVVLLGDGIPNQAANLEYTAKRAADRGVAVTTLGLGLDYDETLMGKLADLSGGRYSYIESADKLAGFFREELERLDTVYGRQASVTLTPGPGVRIDAIVGTEMMSPAGAAYMPLGDIVRGDTRDVVVRMTVTPRKANVPIELLDAVITFDDALEQAGRLERRLYFGARTTLDEGEVAKAKNPAVDLSAALAEASATTLQALEFGKQGSYVHARGLLEKGAAAALAQSKRTPSAELEKLATNMTSVAKDMPEVDRPAPPSASPSGGEYEFSDDTMATPMPSESPSVVRNRKEVHQKAVKALH</sequence>
<evidence type="ECO:0000259" key="2">
    <source>
        <dbReference type="PROSITE" id="PS50234"/>
    </source>
</evidence>
<evidence type="ECO:0000313" key="4">
    <source>
        <dbReference type="Proteomes" id="UP000309215"/>
    </source>
</evidence>